<evidence type="ECO:0000313" key="6">
    <source>
        <dbReference type="EMBL" id="MTD56054.1"/>
    </source>
</evidence>
<dbReference type="InterPro" id="IPR011008">
    <property type="entry name" value="Dimeric_a/b-barrel"/>
</dbReference>
<dbReference type="SMART" id="SM00344">
    <property type="entry name" value="HTH_ASNC"/>
    <property type="match status" value="1"/>
</dbReference>
<gene>
    <name evidence="6" type="ORF">GKO32_19030</name>
</gene>
<dbReference type="InterPro" id="IPR000485">
    <property type="entry name" value="AsnC-type_HTH_dom"/>
</dbReference>
<keyword evidence="3" id="KW-0804">Transcription</keyword>
<dbReference type="Proteomes" id="UP000440096">
    <property type="component" value="Unassembled WGS sequence"/>
</dbReference>
<name>A0A6N7Z5S5_9PSEU</name>
<evidence type="ECO:0000256" key="1">
    <source>
        <dbReference type="ARBA" id="ARBA00023015"/>
    </source>
</evidence>
<keyword evidence="7" id="KW-1185">Reference proteome</keyword>
<dbReference type="SUPFAM" id="SSF46785">
    <property type="entry name" value="Winged helix' DNA-binding domain"/>
    <property type="match status" value="1"/>
</dbReference>
<evidence type="ECO:0000313" key="7">
    <source>
        <dbReference type="Proteomes" id="UP000440096"/>
    </source>
</evidence>
<dbReference type="GO" id="GO:0043200">
    <property type="term" value="P:response to amino acid"/>
    <property type="evidence" value="ECO:0007669"/>
    <property type="project" value="TreeGrafter"/>
</dbReference>
<dbReference type="EMBL" id="WMBA01000029">
    <property type="protein sequence ID" value="MTD56054.1"/>
    <property type="molecule type" value="Genomic_DNA"/>
</dbReference>
<dbReference type="InterPro" id="IPR036390">
    <property type="entry name" value="WH_DNA-bd_sf"/>
</dbReference>
<dbReference type="InterPro" id="IPR036388">
    <property type="entry name" value="WH-like_DNA-bd_sf"/>
</dbReference>
<comment type="caution">
    <text evidence="6">The sequence shown here is derived from an EMBL/GenBank/DDBJ whole genome shotgun (WGS) entry which is preliminary data.</text>
</comment>
<protein>
    <submittedName>
        <fullName evidence="6">AsnC family transcriptional regulator</fullName>
    </submittedName>
</protein>
<evidence type="ECO:0000256" key="2">
    <source>
        <dbReference type="ARBA" id="ARBA00023125"/>
    </source>
</evidence>
<accession>A0A6N7Z5S5</accession>
<proteinExistence type="predicted"/>
<evidence type="ECO:0000256" key="3">
    <source>
        <dbReference type="ARBA" id="ARBA00023163"/>
    </source>
</evidence>
<evidence type="ECO:0000256" key="4">
    <source>
        <dbReference type="SAM" id="MobiDB-lite"/>
    </source>
</evidence>
<dbReference type="PROSITE" id="PS50956">
    <property type="entry name" value="HTH_ASNC_2"/>
    <property type="match status" value="1"/>
</dbReference>
<dbReference type="InterPro" id="IPR019887">
    <property type="entry name" value="Tscrpt_reg_AsnC/Lrp_C"/>
</dbReference>
<dbReference type="PANTHER" id="PTHR30154:SF34">
    <property type="entry name" value="TRANSCRIPTIONAL REGULATOR AZLB"/>
    <property type="match status" value="1"/>
</dbReference>
<organism evidence="6 7">
    <name type="scientific">Amycolatopsis pithecellobii</name>
    <dbReference type="NCBI Taxonomy" id="664692"/>
    <lineage>
        <taxon>Bacteria</taxon>
        <taxon>Bacillati</taxon>
        <taxon>Actinomycetota</taxon>
        <taxon>Actinomycetes</taxon>
        <taxon>Pseudonocardiales</taxon>
        <taxon>Pseudonocardiaceae</taxon>
        <taxon>Amycolatopsis</taxon>
    </lineage>
</organism>
<dbReference type="Pfam" id="PF13412">
    <property type="entry name" value="HTH_24"/>
    <property type="match status" value="1"/>
</dbReference>
<dbReference type="InterPro" id="IPR011991">
    <property type="entry name" value="ArsR-like_HTH"/>
</dbReference>
<dbReference type="RefSeq" id="WP_154758228.1">
    <property type="nucleotide sequence ID" value="NZ_WMBA01000029.1"/>
</dbReference>
<dbReference type="InterPro" id="IPR019888">
    <property type="entry name" value="Tscrpt_reg_AsnC-like"/>
</dbReference>
<reference evidence="6 7" key="1">
    <citation type="submission" date="2019-11" db="EMBL/GenBank/DDBJ databases">
        <title>Draft genome of Amycolatopsis RM579.</title>
        <authorList>
            <person name="Duangmal K."/>
            <person name="Mingma R."/>
        </authorList>
    </citation>
    <scope>NUCLEOTIDE SEQUENCE [LARGE SCALE GENOMIC DNA]</scope>
    <source>
        <strain evidence="6 7">RM579</strain>
    </source>
</reference>
<dbReference type="InterPro" id="IPR019885">
    <property type="entry name" value="Tscrpt_reg_HTH_AsnC-type_CS"/>
</dbReference>
<dbReference type="OrthoDB" id="4411089at2"/>
<feature type="domain" description="HTH asnC-type" evidence="5">
    <location>
        <begin position="20"/>
        <end position="81"/>
    </location>
</feature>
<dbReference type="Pfam" id="PF01037">
    <property type="entry name" value="AsnC_trans_reg"/>
    <property type="match status" value="1"/>
</dbReference>
<dbReference type="GO" id="GO:0043565">
    <property type="term" value="F:sequence-specific DNA binding"/>
    <property type="evidence" value="ECO:0007669"/>
    <property type="project" value="InterPro"/>
</dbReference>
<keyword evidence="2" id="KW-0238">DNA-binding</keyword>
<dbReference type="GO" id="GO:0005829">
    <property type="term" value="C:cytosol"/>
    <property type="evidence" value="ECO:0007669"/>
    <property type="project" value="TreeGrafter"/>
</dbReference>
<dbReference type="AlphaFoldDB" id="A0A6N7Z5S5"/>
<dbReference type="PRINTS" id="PR00033">
    <property type="entry name" value="HTHASNC"/>
</dbReference>
<feature type="region of interest" description="Disordered" evidence="4">
    <location>
        <begin position="161"/>
        <end position="182"/>
    </location>
</feature>
<keyword evidence="1" id="KW-0805">Transcription regulation</keyword>
<dbReference type="CDD" id="cd00090">
    <property type="entry name" value="HTH_ARSR"/>
    <property type="match status" value="1"/>
</dbReference>
<sequence length="182" mass="20188">MKSPGLRKAAQPAGPNSSRLDEIDRRILELLTADARRSSRALAREIGMSPGAVTERVNRLESTGVILGYHADVDAGALGFGMDVLVGTQLNRQQDVDETVRELLAVDEVQAVHVTSGTWDLVISLRVRDHLHLREIMLEVLHKMPNIQRNEAMIILQSEHRRKHLPGGAEPEELTSRRPSAD</sequence>
<dbReference type="Gene3D" id="3.30.70.920">
    <property type="match status" value="1"/>
</dbReference>
<dbReference type="PROSITE" id="PS00519">
    <property type="entry name" value="HTH_ASNC_1"/>
    <property type="match status" value="1"/>
</dbReference>
<dbReference type="SUPFAM" id="SSF54909">
    <property type="entry name" value="Dimeric alpha+beta barrel"/>
    <property type="match status" value="1"/>
</dbReference>
<evidence type="ECO:0000259" key="5">
    <source>
        <dbReference type="PROSITE" id="PS50956"/>
    </source>
</evidence>
<dbReference type="Gene3D" id="1.10.10.10">
    <property type="entry name" value="Winged helix-like DNA-binding domain superfamily/Winged helix DNA-binding domain"/>
    <property type="match status" value="1"/>
</dbReference>
<dbReference type="PANTHER" id="PTHR30154">
    <property type="entry name" value="LEUCINE-RESPONSIVE REGULATORY PROTEIN"/>
    <property type="match status" value="1"/>
</dbReference>